<keyword evidence="5 10" id="KW-0808">Transferase</keyword>
<dbReference type="Pfam" id="PF00712">
    <property type="entry name" value="DNA_pol3_beta"/>
    <property type="match status" value="1"/>
</dbReference>
<dbReference type="Pfam" id="PF02768">
    <property type="entry name" value="DNA_pol3_beta_3"/>
    <property type="match status" value="1"/>
</dbReference>
<evidence type="ECO:0000313" key="15">
    <source>
        <dbReference type="Proteomes" id="UP000027601"/>
    </source>
</evidence>
<accession>A0A069DC90</accession>
<dbReference type="GO" id="GO:0003677">
    <property type="term" value="F:DNA binding"/>
    <property type="evidence" value="ECO:0007669"/>
    <property type="project" value="UniProtKB-UniRule"/>
</dbReference>
<dbReference type="SMART" id="SM00480">
    <property type="entry name" value="POL3Bc"/>
    <property type="match status" value="1"/>
</dbReference>
<evidence type="ECO:0000256" key="1">
    <source>
        <dbReference type="ARBA" id="ARBA00004496"/>
    </source>
</evidence>
<dbReference type="InterPro" id="IPR046938">
    <property type="entry name" value="DNA_clamp_sf"/>
</dbReference>
<dbReference type="Proteomes" id="UP000027601">
    <property type="component" value="Unassembled WGS sequence"/>
</dbReference>
<evidence type="ECO:0000313" key="14">
    <source>
        <dbReference type="EMBL" id="GAK37934.1"/>
    </source>
</evidence>
<comment type="caution">
    <text evidence="14">The sequence shown here is derived from an EMBL/GenBank/DDBJ whole genome shotgun (WGS) entry which is preliminary data.</text>
</comment>
<comment type="function">
    <text evidence="10">Confers DNA tethering and processivity to DNA polymerases and other proteins. Acts as a clamp, forming a ring around DNA (a reaction catalyzed by the clamp-loading complex) which diffuses in an ATP-independent manner freely and bidirectionally along dsDNA. Initially characterized for its ability to contact the catalytic subunit of DNA polymerase III (Pol III), a complex, multichain enzyme responsible for most of the replicative synthesis in bacteria; Pol III exhibits 3'-5' exonuclease proofreading activity. The beta chain is required for initiation of replication as well as for processivity of DNA replication.</text>
</comment>
<feature type="domain" description="DNA polymerase III beta sliding clamp central" evidence="12">
    <location>
        <begin position="137"/>
        <end position="245"/>
    </location>
</feature>
<evidence type="ECO:0000259" key="11">
    <source>
        <dbReference type="Pfam" id="PF00712"/>
    </source>
</evidence>
<dbReference type="GO" id="GO:0008408">
    <property type="term" value="F:3'-5' exonuclease activity"/>
    <property type="evidence" value="ECO:0007669"/>
    <property type="project" value="InterPro"/>
</dbReference>
<proteinExistence type="inferred from homology"/>
<dbReference type="InterPro" id="IPR001001">
    <property type="entry name" value="DNA_polIII_beta"/>
</dbReference>
<dbReference type="AlphaFoldDB" id="A0A069DC90"/>
<protein>
    <recommendedName>
        <fullName evidence="3 10">Beta sliding clamp</fullName>
    </recommendedName>
</protein>
<evidence type="ECO:0000256" key="3">
    <source>
        <dbReference type="ARBA" id="ARBA00021035"/>
    </source>
</evidence>
<keyword evidence="7 10" id="KW-0235">DNA replication</keyword>
<dbReference type="GO" id="GO:0006271">
    <property type="term" value="P:DNA strand elongation involved in DNA replication"/>
    <property type="evidence" value="ECO:0007669"/>
    <property type="project" value="TreeGrafter"/>
</dbReference>
<evidence type="ECO:0000256" key="9">
    <source>
        <dbReference type="ARBA" id="ARBA00023125"/>
    </source>
</evidence>
<dbReference type="Gene3D" id="3.10.150.10">
    <property type="entry name" value="DNA Polymerase III, subunit A, domain 2"/>
    <property type="match status" value="1"/>
</dbReference>
<dbReference type="InterPro" id="IPR022637">
    <property type="entry name" value="DNA_polIII_beta_cen"/>
</dbReference>
<dbReference type="PANTHER" id="PTHR30478:SF0">
    <property type="entry name" value="BETA SLIDING CLAMP"/>
    <property type="match status" value="1"/>
</dbReference>
<keyword evidence="4 10" id="KW-0963">Cytoplasm</keyword>
<evidence type="ECO:0000256" key="2">
    <source>
        <dbReference type="ARBA" id="ARBA00010752"/>
    </source>
</evidence>
<dbReference type="InterPro" id="IPR022635">
    <property type="entry name" value="DNA_polIII_beta_C"/>
</dbReference>
<dbReference type="STRING" id="1121097.GCA_000428125_02379"/>
<dbReference type="EMBL" id="BAJS01000033">
    <property type="protein sequence ID" value="GAK37934.1"/>
    <property type="molecule type" value="Genomic_DNA"/>
</dbReference>
<keyword evidence="9" id="KW-0238">DNA-binding</keyword>
<dbReference type="RefSeq" id="WP_034782084.1">
    <property type="nucleotide sequence ID" value="NZ_ATZI01000010.1"/>
</dbReference>
<sequence>MAHIIVSKTELYSKLSIVSKIISGKNTLPAYDNFLFEVDNDSLVKVIAGEDGGQLSANIDCTAENLSGTSFMLNAKTILDGLKDIPEQPLKIEVDTKTVCVRYSNGRFEMAAYDSSEYPKIAINSPEPPYSILGSKFLSGLRQVQFCCANDELRPVMNGVFLDKESDRITFVATDGSSLALYEEKVDFQRKDKSSFILPGKMARILSKITSAAEDVLISIGSDNVSFEFASFVLICRMVEGRYPNYRSVIPDNQNKARLAKDSLLSALKRVSVFSSTSSSLVILKFDSNKITLSGRDYAFSYSAEESVDLISYDGSKIEIGFNSNKLIDLLSNVPTEEVIISLNDPSRAGVITCPDESSITYLLMPLSINQ</sequence>
<comment type="subunit">
    <text evidence="10">Forms a ring-shaped head-to-tail homodimer around DNA.</text>
</comment>
<dbReference type="PANTHER" id="PTHR30478">
    <property type="entry name" value="DNA POLYMERASE III SUBUNIT BETA"/>
    <property type="match status" value="1"/>
</dbReference>
<comment type="subcellular location">
    <subcellularLocation>
        <location evidence="1 10">Cytoplasm</location>
    </subcellularLocation>
</comment>
<dbReference type="GO" id="GO:0005737">
    <property type="term" value="C:cytoplasm"/>
    <property type="evidence" value="ECO:0007669"/>
    <property type="project" value="UniProtKB-SubCell"/>
</dbReference>
<comment type="similarity">
    <text evidence="2 10">Belongs to the beta sliding clamp family.</text>
</comment>
<dbReference type="GO" id="GO:0003887">
    <property type="term" value="F:DNA-directed DNA polymerase activity"/>
    <property type="evidence" value="ECO:0007669"/>
    <property type="project" value="UniProtKB-UniRule"/>
</dbReference>
<organism evidence="14 15">
    <name type="scientific">Bacteroides graminisolvens DSM 19988 = JCM 15093</name>
    <dbReference type="NCBI Taxonomy" id="1121097"/>
    <lineage>
        <taxon>Bacteria</taxon>
        <taxon>Pseudomonadati</taxon>
        <taxon>Bacteroidota</taxon>
        <taxon>Bacteroidia</taxon>
        <taxon>Bacteroidales</taxon>
        <taxon>Bacteroidaceae</taxon>
        <taxon>Bacteroides</taxon>
    </lineage>
</organism>
<dbReference type="OrthoDB" id="8421503at2"/>
<dbReference type="GO" id="GO:0009360">
    <property type="term" value="C:DNA polymerase III complex"/>
    <property type="evidence" value="ECO:0007669"/>
    <property type="project" value="InterPro"/>
</dbReference>
<dbReference type="PIRSF" id="PIRSF000804">
    <property type="entry name" value="DNA_pol_III_b"/>
    <property type="match status" value="1"/>
</dbReference>
<keyword evidence="6 10" id="KW-0548">Nucleotidyltransferase</keyword>
<evidence type="ECO:0000256" key="7">
    <source>
        <dbReference type="ARBA" id="ARBA00022705"/>
    </source>
</evidence>
<gene>
    <name evidence="14" type="ORF">JCM15093_3224</name>
</gene>
<evidence type="ECO:0000256" key="8">
    <source>
        <dbReference type="ARBA" id="ARBA00022932"/>
    </source>
</evidence>
<dbReference type="CDD" id="cd00140">
    <property type="entry name" value="beta_clamp"/>
    <property type="match status" value="1"/>
</dbReference>
<dbReference type="Pfam" id="PF02767">
    <property type="entry name" value="DNA_pol3_beta_2"/>
    <property type="match status" value="1"/>
</dbReference>
<evidence type="ECO:0000259" key="12">
    <source>
        <dbReference type="Pfam" id="PF02767"/>
    </source>
</evidence>
<feature type="domain" description="DNA polymerase III beta sliding clamp C-terminal" evidence="13">
    <location>
        <begin position="247"/>
        <end position="367"/>
    </location>
</feature>
<dbReference type="eggNOG" id="COG0592">
    <property type="taxonomic scope" value="Bacteria"/>
</dbReference>
<dbReference type="SUPFAM" id="SSF55979">
    <property type="entry name" value="DNA clamp"/>
    <property type="match status" value="3"/>
</dbReference>
<evidence type="ECO:0000256" key="4">
    <source>
        <dbReference type="ARBA" id="ARBA00022490"/>
    </source>
</evidence>
<keyword evidence="8 10" id="KW-0239">DNA-directed DNA polymerase</keyword>
<keyword evidence="15" id="KW-1185">Reference proteome</keyword>
<evidence type="ECO:0000256" key="5">
    <source>
        <dbReference type="ARBA" id="ARBA00022679"/>
    </source>
</evidence>
<dbReference type="Gene3D" id="3.70.10.10">
    <property type="match status" value="1"/>
</dbReference>
<evidence type="ECO:0000259" key="13">
    <source>
        <dbReference type="Pfam" id="PF02768"/>
    </source>
</evidence>
<evidence type="ECO:0000256" key="6">
    <source>
        <dbReference type="ARBA" id="ARBA00022695"/>
    </source>
</evidence>
<name>A0A069DC90_9BACE</name>
<evidence type="ECO:0000256" key="10">
    <source>
        <dbReference type="PIRNR" id="PIRNR000804"/>
    </source>
</evidence>
<reference evidence="14 15" key="1">
    <citation type="journal article" date="2015" name="Microbes Environ.">
        <title>Distribution and evolution of nitrogen fixation genes in the phylum bacteroidetes.</title>
        <authorList>
            <person name="Inoue J."/>
            <person name="Oshima K."/>
            <person name="Suda W."/>
            <person name="Sakamoto M."/>
            <person name="Iino T."/>
            <person name="Noda S."/>
            <person name="Hongoh Y."/>
            <person name="Hattori M."/>
            <person name="Ohkuma M."/>
        </authorList>
    </citation>
    <scope>NUCLEOTIDE SEQUENCE [LARGE SCALE GENOMIC DNA]</scope>
    <source>
        <strain evidence="14 15">JCM 15093</strain>
    </source>
</reference>
<dbReference type="InterPro" id="IPR022634">
    <property type="entry name" value="DNA_polIII_beta_N"/>
</dbReference>
<feature type="domain" description="DNA polymerase III beta sliding clamp N-terminal" evidence="11">
    <location>
        <begin position="3"/>
        <end position="121"/>
    </location>
</feature>
<dbReference type="NCBIfam" id="TIGR00663">
    <property type="entry name" value="dnan"/>
    <property type="match status" value="1"/>
</dbReference>